<gene>
    <name evidence="18" type="ORF">N478_23835</name>
</gene>
<feature type="binding site" evidence="16">
    <location>
        <position position="88"/>
    </location>
    <ligand>
        <name>Zn(2+)</name>
        <dbReference type="ChEBI" id="CHEBI:29105"/>
        <note>catalytic</note>
    </ligand>
</feature>
<dbReference type="UniPathway" id="UPA00275">
    <property type="reaction ID" value="UER00401"/>
</dbReference>
<feature type="active site" description="Proton donor" evidence="14">
    <location>
        <position position="56"/>
    </location>
</feature>
<feature type="binding site" evidence="16">
    <location>
        <position position="79"/>
    </location>
    <ligand>
        <name>Zn(2+)</name>
        <dbReference type="ChEBI" id="CHEBI:29105"/>
        <note>catalytic</note>
    </ligand>
</feature>
<comment type="similarity">
    <text evidence="4 13">In the N-terminal section; belongs to the cytidine and deoxycytidylate deaminase family.</text>
</comment>
<evidence type="ECO:0000313" key="19">
    <source>
        <dbReference type="Proteomes" id="UP000076661"/>
    </source>
</evidence>
<keyword evidence="7 13" id="KW-0479">Metal-binding</keyword>
<dbReference type="Pfam" id="PF00383">
    <property type="entry name" value="dCMP_cyt_deam_1"/>
    <property type="match status" value="1"/>
</dbReference>
<dbReference type="EC" id="3.5.4.26" evidence="13"/>
<keyword evidence="11 13" id="KW-0560">Oxidoreductase</keyword>
<dbReference type="SUPFAM" id="SSF53597">
    <property type="entry name" value="Dihydrofolate reductase-like"/>
    <property type="match status" value="1"/>
</dbReference>
<feature type="binding site" evidence="16">
    <location>
        <position position="54"/>
    </location>
    <ligand>
        <name>Zn(2+)</name>
        <dbReference type="ChEBI" id="CHEBI:29105"/>
        <note>catalytic</note>
    </ligand>
</feature>
<comment type="pathway">
    <text evidence="2 13">Cofactor biosynthesis; riboflavin biosynthesis; 5-amino-6-(D-ribitylamino)uracil from GTP: step 2/4.</text>
</comment>
<evidence type="ECO:0000256" key="5">
    <source>
        <dbReference type="ARBA" id="ARBA00007417"/>
    </source>
</evidence>
<dbReference type="FunFam" id="3.40.140.10:FF:000025">
    <property type="entry name" value="Riboflavin biosynthesis protein RibD"/>
    <property type="match status" value="1"/>
</dbReference>
<evidence type="ECO:0000256" key="6">
    <source>
        <dbReference type="ARBA" id="ARBA00022619"/>
    </source>
</evidence>
<comment type="catalytic activity">
    <reaction evidence="13">
        <text>5-amino-6-(5-phospho-D-ribitylamino)uracil + NADP(+) = 5-amino-6-(5-phospho-D-ribosylamino)uracil + NADPH + H(+)</text>
        <dbReference type="Rhea" id="RHEA:17845"/>
        <dbReference type="ChEBI" id="CHEBI:15378"/>
        <dbReference type="ChEBI" id="CHEBI:57783"/>
        <dbReference type="ChEBI" id="CHEBI:58349"/>
        <dbReference type="ChEBI" id="CHEBI:58421"/>
        <dbReference type="ChEBI" id="CHEBI:58453"/>
        <dbReference type="EC" id="1.1.1.193"/>
    </reaction>
</comment>
<evidence type="ECO:0000256" key="16">
    <source>
        <dbReference type="PIRSR" id="PIRSR006769-3"/>
    </source>
</evidence>
<feature type="binding site" evidence="15">
    <location>
        <position position="303"/>
    </location>
    <ligand>
        <name>substrate</name>
    </ligand>
</feature>
<reference evidence="18 19" key="1">
    <citation type="submission" date="2013-07" db="EMBL/GenBank/DDBJ databases">
        <title>Comparative Genomic and Metabolomic Analysis of Twelve Strains of Pseudoalteromonas luteoviolacea.</title>
        <authorList>
            <person name="Vynne N.G."/>
            <person name="Mansson M."/>
            <person name="Gram L."/>
        </authorList>
    </citation>
    <scope>NUCLEOTIDE SEQUENCE [LARGE SCALE GENOMIC DNA]</scope>
    <source>
        <strain evidence="18 19">S4060-1</strain>
    </source>
</reference>
<evidence type="ECO:0000256" key="11">
    <source>
        <dbReference type="ARBA" id="ARBA00023002"/>
    </source>
</evidence>
<proteinExistence type="inferred from homology"/>
<dbReference type="CDD" id="cd01284">
    <property type="entry name" value="Riboflavin_deaminase-reductase"/>
    <property type="match status" value="1"/>
</dbReference>
<dbReference type="GO" id="GO:0008835">
    <property type="term" value="F:diaminohydroxyphosphoribosylaminopyrimidine deaminase activity"/>
    <property type="evidence" value="ECO:0007669"/>
    <property type="project" value="UniProtKB-EC"/>
</dbReference>
<feature type="binding site" evidence="15">
    <location>
        <position position="208"/>
    </location>
    <ligand>
        <name>substrate</name>
    </ligand>
</feature>
<dbReference type="GO" id="GO:0050661">
    <property type="term" value="F:NADP binding"/>
    <property type="evidence" value="ECO:0007669"/>
    <property type="project" value="InterPro"/>
</dbReference>
<evidence type="ECO:0000259" key="17">
    <source>
        <dbReference type="PROSITE" id="PS51747"/>
    </source>
</evidence>
<sequence length="371" mass="40247">MQFTQADYDFMAKAIALAKQGFKTTTPNPNVGCVIVKEGEIVGQGFHIQAGGPHAEVFALREAADRARGATAYVTLEPCSHYGRTPPCAKGLIDAGVSKVICAMVDPNPEVAGNGLKMLQQAGIETASGLLEQEARALNKGFLKRMEHGVPYVIAKLAASLDGKTALQNGKSKWITGPDARKDVQAFRAKSCAILSGADTVLTDDARLNVRIEELSDVPKGLECGDVRQPVRVIIDTQNRLSPALALFQSQSRVIILRSELDNQHNWPHFVEQVCLPTVKNKLDLKAVLQFLASRDINLVWLEAGATLCGAMHEQGLIDEYIVYFAPKIIGEGGKGLFQSSILTEMNQIQELQLTDCTQVGNDIRISAIKK</sequence>
<dbReference type="NCBIfam" id="TIGR00326">
    <property type="entry name" value="eubact_ribD"/>
    <property type="match status" value="1"/>
</dbReference>
<feature type="binding site" evidence="15">
    <location>
        <position position="158"/>
    </location>
    <ligand>
        <name>NADP(+)</name>
        <dbReference type="ChEBI" id="CHEBI:58349"/>
    </ligand>
</feature>
<feature type="binding site" evidence="15">
    <location>
        <position position="174"/>
    </location>
    <ligand>
        <name>NADP(+)</name>
        <dbReference type="ChEBI" id="CHEBI:58349"/>
    </ligand>
</feature>
<evidence type="ECO:0000256" key="2">
    <source>
        <dbReference type="ARBA" id="ARBA00004882"/>
    </source>
</evidence>
<evidence type="ECO:0000256" key="9">
    <source>
        <dbReference type="ARBA" id="ARBA00022833"/>
    </source>
</evidence>
<evidence type="ECO:0000256" key="12">
    <source>
        <dbReference type="ARBA" id="ARBA00023268"/>
    </source>
</evidence>
<organism evidence="18 19">
    <name type="scientific">Pseudoalteromonas luteoviolacea S4060-1</name>
    <dbReference type="NCBI Taxonomy" id="1365257"/>
    <lineage>
        <taxon>Bacteria</taxon>
        <taxon>Pseudomonadati</taxon>
        <taxon>Pseudomonadota</taxon>
        <taxon>Gammaproteobacteria</taxon>
        <taxon>Alteromonadales</taxon>
        <taxon>Pseudoalteromonadaceae</taxon>
        <taxon>Pseudoalteromonas</taxon>
    </lineage>
</organism>
<dbReference type="Pfam" id="PF01872">
    <property type="entry name" value="RibD_C"/>
    <property type="match status" value="1"/>
</dbReference>
<comment type="pathway">
    <text evidence="3 13">Cofactor biosynthesis; riboflavin biosynthesis; 5-amino-6-(D-ribitylamino)uracil from GTP: step 3/4.</text>
</comment>
<feature type="binding site" evidence="15">
    <location>
        <position position="237"/>
    </location>
    <ligand>
        <name>NADP(+)</name>
        <dbReference type="ChEBI" id="CHEBI:58349"/>
    </ligand>
</feature>
<dbReference type="NCBIfam" id="TIGR00227">
    <property type="entry name" value="ribD_Cterm"/>
    <property type="match status" value="1"/>
</dbReference>
<dbReference type="GO" id="GO:0008270">
    <property type="term" value="F:zinc ion binding"/>
    <property type="evidence" value="ECO:0007669"/>
    <property type="project" value="InterPro"/>
</dbReference>
<dbReference type="PANTHER" id="PTHR38011:SF7">
    <property type="entry name" value="2,5-DIAMINO-6-RIBOSYLAMINO-4(3H)-PYRIMIDINONE 5'-PHOSPHATE REDUCTASE"/>
    <property type="match status" value="1"/>
</dbReference>
<dbReference type="Gene3D" id="3.40.430.10">
    <property type="entry name" value="Dihydrofolate Reductase, subunit A"/>
    <property type="match status" value="1"/>
</dbReference>
<keyword evidence="12" id="KW-0511">Multifunctional enzyme</keyword>
<dbReference type="Proteomes" id="UP000076661">
    <property type="component" value="Unassembled WGS sequence"/>
</dbReference>
<feature type="binding site" evidence="15">
    <location>
        <position position="211"/>
    </location>
    <ligand>
        <name>substrate</name>
    </ligand>
</feature>
<dbReference type="InterPro" id="IPR016193">
    <property type="entry name" value="Cytidine_deaminase-like"/>
</dbReference>
<dbReference type="InterPro" id="IPR004794">
    <property type="entry name" value="Eubact_RibD"/>
</dbReference>
<dbReference type="InterPro" id="IPR002125">
    <property type="entry name" value="CMP_dCMP_dom"/>
</dbReference>
<evidence type="ECO:0000256" key="10">
    <source>
        <dbReference type="ARBA" id="ARBA00022857"/>
    </source>
</evidence>
<comment type="caution">
    <text evidence="18">The sequence shown here is derived from an EMBL/GenBank/DDBJ whole genome shotgun (WGS) entry which is preliminary data.</text>
</comment>
<dbReference type="PATRIC" id="fig|1365257.3.peg.3579"/>
<feature type="binding site" evidence="15">
    <location>
        <position position="188"/>
    </location>
    <ligand>
        <name>substrate</name>
    </ligand>
</feature>
<evidence type="ECO:0000256" key="14">
    <source>
        <dbReference type="PIRSR" id="PIRSR006769-1"/>
    </source>
</evidence>
<dbReference type="EC" id="1.1.1.193" evidence="13"/>
<dbReference type="InterPro" id="IPR050765">
    <property type="entry name" value="Riboflavin_Biosynth_HTPR"/>
</dbReference>
<feature type="binding site" evidence="15">
    <location>
        <begin position="305"/>
        <end position="311"/>
    </location>
    <ligand>
        <name>NADP(+)</name>
        <dbReference type="ChEBI" id="CHEBI:58349"/>
    </ligand>
</feature>
<evidence type="ECO:0000256" key="1">
    <source>
        <dbReference type="ARBA" id="ARBA00002151"/>
    </source>
</evidence>
<dbReference type="RefSeq" id="WP_063381995.1">
    <property type="nucleotide sequence ID" value="NZ_AUXX01000033.1"/>
</dbReference>
<dbReference type="GO" id="GO:0009231">
    <property type="term" value="P:riboflavin biosynthetic process"/>
    <property type="evidence" value="ECO:0007669"/>
    <property type="project" value="UniProtKB-UniPathway"/>
</dbReference>
<comment type="similarity">
    <text evidence="5 13">In the C-terminal section; belongs to the HTP reductase family.</text>
</comment>
<dbReference type="Gene3D" id="3.40.140.10">
    <property type="entry name" value="Cytidine Deaminase, domain 2"/>
    <property type="match status" value="1"/>
</dbReference>
<dbReference type="PIRSF" id="PIRSF006769">
    <property type="entry name" value="RibD"/>
    <property type="match status" value="1"/>
</dbReference>
<evidence type="ECO:0000256" key="15">
    <source>
        <dbReference type="PIRSR" id="PIRSR006769-2"/>
    </source>
</evidence>
<dbReference type="GO" id="GO:0008703">
    <property type="term" value="F:5-amino-6-(5-phosphoribosylamino)uracil reductase activity"/>
    <property type="evidence" value="ECO:0007669"/>
    <property type="project" value="UniProtKB-EC"/>
</dbReference>
<keyword evidence="8 13" id="KW-0378">Hydrolase</keyword>
<evidence type="ECO:0000256" key="4">
    <source>
        <dbReference type="ARBA" id="ARBA00005259"/>
    </source>
</evidence>
<dbReference type="EMBL" id="AUXX01000033">
    <property type="protein sequence ID" value="KZN63573.1"/>
    <property type="molecule type" value="Genomic_DNA"/>
</dbReference>
<evidence type="ECO:0000313" key="18">
    <source>
        <dbReference type="EMBL" id="KZN63573.1"/>
    </source>
</evidence>
<feature type="binding site" evidence="15">
    <location>
        <position position="172"/>
    </location>
    <ligand>
        <name>substrate</name>
    </ligand>
</feature>
<dbReference type="PROSITE" id="PS00903">
    <property type="entry name" value="CYT_DCMP_DEAMINASES_1"/>
    <property type="match status" value="1"/>
</dbReference>
<keyword evidence="6 13" id="KW-0686">Riboflavin biosynthesis</keyword>
<evidence type="ECO:0000256" key="3">
    <source>
        <dbReference type="ARBA" id="ARBA00004910"/>
    </source>
</evidence>
<comment type="function">
    <text evidence="1 13">Converts 2,5-diamino-6-(ribosylamino)-4(3h)-pyrimidinone 5'-phosphate into 5-amino-6-(ribosylamino)-2,4(1h,3h)-pyrimidinedione 5'-phosphate.</text>
</comment>
<comment type="catalytic activity">
    <reaction evidence="13">
        <text>2,5-diamino-6-hydroxy-4-(5-phosphoribosylamino)-pyrimidine + H2O + H(+) = 5-amino-6-(5-phospho-D-ribosylamino)uracil + NH4(+)</text>
        <dbReference type="Rhea" id="RHEA:21868"/>
        <dbReference type="ChEBI" id="CHEBI:15377"/>
        <dbReference type="ChEBI" id="CHEBI:15378"/>
        <dbReference type="ChEBI" id="CHEBI:28938"/>
        <dbReference type="ChEBI" id="CHEBI:58453"/>
        <dbReference type="ChEBI" id="CHEBI:58614"/>
        <dbReference type="EC" id="3.5.4.26"/>
    </reaction>
</comment>
<accession>A0A162BKQ8</accession>
<evidence type="ECO:0000256" key="13">
    <source>
        <dbReference type="PIRNR" id="PIRNR006769"/>
    </source>
</evidence>
<evidence type="ECO:0000256" key="8">
    <source>
        <dbReference type="ARBA" id="ARBA00022801"/>
    </source>
</evidence>
<comment type="cofactor">
    <cofactor evidence="13 16">
        <name>Zn(2+)</name>
        <dbReference type="ChEBI" id="CHEBI:29105"/>
    </cofactor>
    <text evidence="13 16">Binds 1 zinc ion.</text>
</comment>
<protein>
    <recommendedName>
        <fullName evidence="13">Riboflavin biosynthesis protein RibD</fullName>
    </recommendedName>
    <domain>
        <recommendedName>
            <fullName evidence="13">Diaminohydroxyphosphoribosylaminopyrimidine deaminase</fullName>
            <shortName evidence="13">DRAP deaminase</shortName>
            <ecNumber evidence="13">3.5.4.26</ecNumber>
        </recommendedName>
        <alternativeName>
            <fullName evidence="13">Riboflavin-specific deaminase</fullName>
        </alternativeName>
    </domain>
    <domain>
        <recommendedName>
            <fullName evidence="13">5-amino-6-(5-phosphoribosylamino)uracil reductase</fullName>
            <ecNumber evidence="13">1.1.1.193</ecNumber>
        </recommendedName>
        <alternativeName>
            <fullName evidence="13">HTP reductase</fullName>
        </alternativeName>
    </domain>
</protein>
<dbReference type="SUPFAM" id="SSF53927">
    <property type="entry name" value="Cytidine deaminase-like"/>
    <property type="match status" value="1"/>
</dbReference>
<dbReference type="InterPro" id="IPR016192">
    <property type="entry name" value="APOBEC/CMP_deaminase_Zn-bd"/>
</dbReference>
<keyword evidence="9 13" id="KW-0862">Zinc</keyword>
<dbReference type="InterPro" id="IPR011549">
    <property type="entry name" value="RibD_C"/>
</dbReference>
<feature type="domain" description="CMP/dCMP-type deaminase" evidence="17">
    <location>
        <begin position="5"/>
        <end position="127"/>
    </location>
</feature>
<feature type="binding site" evidence="15">
    <location>
        <position position="200"/>
    </location>
    <ligand>
        <name>NADP(+)</name>
        <dbReference type="ChEBI" id="CHEBI:58349"/>
    </ligand>
</feature>
<dbReference type="InterPro" id="IPR024072">
    <property type="entry name" value="DHFR-like_dom_sf"/>
</dbReference>
<dbReference type="AlphaFoldDB" id="A0A162BKQ8"/>
<dbReference type="PANTHER" id="PTHR38011">
    <property type="entry name" value="DIHYDROFOLATE REDUCTASE FAMILY PROTEIN (AFU_ORTHOLOGUE AFUA_8G06820)"/>
    <property type="match status" value="1"/>
</dbReference>
<dbReference type="InterPro" id="IPR002734">
    <property type="entry name" value="RibDG_C"/>
</dbReference>
<name>A0A162BKQ8_9GAMM</name>
<feature type="binding site" evidence="15">
    <location>
        <position position="204"/>
    </location>
    <ligand>
        <name>NADP(+)</name>
        <dbReference type="ChEBI" id="CHEBI:58349"/>
    </ligand>
</feature>
<keyword evidence="10 13" id="KW-0521">NADP</keyword>
<evidence type="ECO:0000256" key="7">
    <source>
        <dbReference type="ARBA" id="ARBA00022723"/>
    </source>
</evidence>
<dbReference type="PROSITE" id="PS51747">
    <property type="entry name" value="CYT_DCMP_DEAMINASES_2"/>
    <property type="match status" value="1"/>
</dbReference>